<dbReference type="InterPro" id="IPR032675">
    <property type="entry name" value="LRR_dom_sf"/>
</dbReference>
<dbReference type="GO" id="GO:0031012">
    <property type="term" value="C:extracellular matrix"/>
    <property type="evidence" value="ECO:0007669"/>
    <property type="project" value="TreeGrafter"/>
</dbReference>
<gene>
    <name evidence="3" type="ORF">SteCoe_31321</name>
</gene>
<dbReference type="PANTHER" id="PTHR24373:SF370">
    <property type="entry name" value="FISH-LIPS, ISOFORM E"/>
    <property type="match status" value="1"/>
</dbReference>
<feature type="region of interest" description="Disordered" evidence="2">
    <location>
        <begin position="301"/>
        <end position="327"/>
    </location>
</feature>
<dbReference type="Pfam" id="PF13516">
    <property type="entry name" value="LRR_6"/>
    <property type="match status" value="1"/>
</dbReference>
<dbReference type="Gene3D" id="3.80.10.10">
    <property type="entry name" value="Ribonuclease Inhibitor"/>
    <property type="match status" value="2"/>
</dbReference>
<dbReference type="Proteomes" id="UP000187209">
    <property type="component" value="Unassembled WGS sequence"/>
</dbReference>
<keyword evidence="4" id="KW-1185">Reference proteome</keyword>
<dbReference type="EMBL" id="MPUH01001067">
    <property type="protein sequence ID" value="OMJ70642.1"/>
    <property type="molecule type" value="Genomic_DNA"/>
</dbReference>
<evidence type="ECO:0008006" key="5">
    <source>
        <dbReference type="Google" id="ProtNLM"/>
    </source>
</evidence>
<dbReference type="SUPFAM" id="SSF52058">
    <property type="entry name" value="L domain-like"/>
    <property type="match status" value="1"/>
</dbReference>
<evidence type="ECO:0000313" key="3">
    <source>
        <dbReference type="EMBL" id="OMJ70642.1"/>
    </source>
</evidence>
<dbReference type="GO" id="GO:0005615">
    <property type="term" value="C:extracellular space"/>
    <property type="evidence" value="ECO:0007669"/>
    <property type="project" value="TreeGrafter"/>
</dbReference>
<name>A0A1R2B1I6_9CILI</name>
<feature type="compositionally biased region" description="Basic and acidic residues" evidence="2">
    <location>
        <begin position="301"/>
        <end position="321"/>
    </location>
</feature>
<evidence type="ECO:0000256" key="1">
    <source>
        <dbReference type="ARBA" id="ARBA00022729"/>
    </source>
</evidence>
<dbReference type="PROSITE" id="PS51450">
    <property type="entry name" value="LRR"/>
    <property type="match status" value="4"/>
</dbReference>
<dbReference type="AlphaFoldDB" id="A0A1R2B1I6"/>
<dbReference type="InterPro" id="IPR001611">
    <property type="entry name" value="Leu-rich_rpt"/>
</dbReference>
<evidence type="ECO:0000256" key="2">
    <source>
        <dbReference type="SAM" id="MobiDB-lite"/>
    </source>
</evidence>
<keyword evidence="1" id="KW-0732">Signal</keyword>
<dbReference type="PANTHER" id="PTHR24373">
    <property type="entry name" value="SLIT RELATED LEUCINE-RICH REPEAT NEURONAL PROTEIN"/>
    <property type="match status" value="1"/>
</dbReference>
<reference evidence="3 4" key="1">
    <citation type="submission" date="2016-11" db="EMBL/GenBank/DDBJ databases">
        <title>The macronuclear genome of Stentor coeruleus: a giant cell with tiny introns.</title>
        <authorList>
            <person name="Slabodnick M."/>
            <person name="Ruby J.G."/>
            <person name="Reiff S.B."/>
            <person name="Swart E.C."/>
            <person name="Gosai S."/>
            <person name="Prabakaran S."/>
            <person name="Witkowska E."/>
            <person name="Larue G.E."/>
            <person name="Fisher S."/>
            <person name="Freeman R.M."/>
            <person name="Gunawardena J."/>
            <person name="Chu W."/>
            <person name="Stover N.A."/>
            <person name="Gregory B.D."/>
            <person name="Nowacki M."/>
            <person name="Derisi J."/>
            <person name="Roy S.W."/>
            <person name="Marshall W.F."/>
            <person name="Sood P."/>
        </authorList>
    </citation>
    <scope>NUCLEOTIDE SEQUENCE [LARGE SCALE GENOMIC DNA]</scope>
    <source>
        <strain evidence="3">WM001</strain>
    </source>
</reference>
<organism evidence="3 4">
    <name type="scientific">Stentor coeruleus</name>
    <dbReference type="NCBI Taxonomy" id="5963"/>
    <lineage>
        <taxon>Eukaryota</taxon>
        <taxon>Sar</taxon>
        <taxon>Alveolata</taxon>
        <taxon>Ciliophora</taxon>
        <taxon>Postciliodesmatophora</taxon>
        <taxon>Heterotrichea</taxon>
        <taxon>Heterotrichida</taxon>
        <taxon>Stentoridae</taxon>
        <taxon>Stentor</taxon>
    </lineage>
</organism>
<protein>
    <recommendedName>
        <fullName evidence="5">U2A'/phosphoprotein 32 family A C-terminal domain-containing protein</fullName>
    </recommendedName>
</protein>
<dbReference type="OrthoDB" id="271226at2759"/>
<evidence type="ECO:0000313" key="4">
    <source>
        <dbReference type="Proteomes" id="UP000187209"/>
    </source>
</evidence>
<proteinExistence type="predicted"/>
<comment type="caution">
    <text evidence="3">The sequence shown here is derived from an EMBL/GenBank/DDBJ whole genome shotgun (WGS) entry which is preliminary data.</text>
</comment>
<dbReference type="Pfam" id="PF14580">
    <property type="entry name" value="LRR_9"/>
    <property type="match status" value="1"/>
</dbReference>
<sequence length="327" mass="37021">MSQAEEEEKHIPVQMTKDNIKSGLSQIGKTFDGSSVAYIKLELENKELDIVSDELKHYRHLRYVNLSGNHFDSIQVMSELPYILKLELRGNRINSLEVFNNASTFHYLQVLDLSKNMIPALTALHVPKLVNLKLSNNLIANIHNFQGHNSLKVIDLRGNKLKSLAQLHNIPSLEELWLAENTISSLAGLKDLPNLKKIHLRKNTFNTIDHNSLPELPSLSYLNFRENEIVDPGVFAGLRIYKSLVKLVVTDNPIKPEPSGDLKKEVLISLPQLKFIGKEEVQAEEREDAINEAAERKRLAEEARKEAERAAKEALENGDNKEAEEDS</sequence>
<accession>A0A1R2B1I6</accession>
<dbReference type="InterPro" id="IPR050328">
    <property type="entry name" value="Dev_Immune_Receptor"/>
</dbReference>